<dbReference type="GO" id="GO:0003993">
    <property type="term" value="F:acid phosphatase activity"/>
    <property type="evidence" value="ECO:0007669"/>
    <property type="project" value="TreeGrafter"/>
</dbReference>
<evidence type="ECO:0000256" key="2">
    <source>
        <dbReference type="ARBA" id="ARBA00008422"/>
    </source>
</evidence>
<dbReference type="SUPFAM" id="SSF53254">
    <property type="entry name" value="Phosphoglycerate mutase-like"/>
    <property type="match status" value="1"/>
</dbReference>
<dbReference type="Ensembl" id="ENSCSAVT00000015435.1">
    <property type="protein sequence ID" value="ENSCSAVP00000015261.1"/>
    <property type="gene ID" value="ENSCSAVG00000008959.1"/>
</dbReference>
<organism evidence="14 15">
    <name type="scientific">Ciona savignyi</name>
    <name type="common">Pacific transparent sea squirt</name>
    <dbReference type="NCBI Taxonomy" id="51511"/>
    <lineage>
        <taxon>Eukaryota</taxon>
        <taxon>Metazoa</taxon>
        <taxon>Chordata</taxon>
        <taxon>Tunicata</taxon>
        <taxon>Ascidiacea</taxon>
        <taxon>Phlebobranchia</taxon>
        <taxon>Cionidae</taxon>
        <taxon>Ciona</taxon>
    </lineage>
</organism>
<accession>H2ZCE5</accession>
<dbReference type="InParanoid" id="H2ZCE5"/>
<evidence type="ECO:0000256" key="1">
    <source>
        <dbReference type="ARBA" id="ARBA00004370"/>
    </source>
</evidence>
<evidence type="ECO:0000256" key="6">
    <source>
        <dbReference type="ARBA" id="ARBA00022729"/>
    </source>
</evidence>
<dbReference type="GeneTree" id="ENSGT00390000018409"/>
<evidence type="ECO:0000256" key="5">
    <source>
        <dbReference type="ARBA" id="ARBA00018097"/>
    </source>
</evidence>
<dbReference type="GO" id="GO:0052745">
    <property type="term" value="F:inositol phosphate phosphatase activity"/>
    <property type="evidence" value="ECO:0007669"/>
    <property type="project" value="TreeGrafter"/>
</dbReference>
<evidence type="ECO:0000256" key="13">
    <source>
        <dbReference type="ARBA" id="ARBA00043832"/>
    </source>
</evidence>
<dbReference type="eggNOG" id="KOG1382">
    <property type="taxonomic scope" value="Eukaryota"/>
</dbReference>
<dbReference type="Proteomes" id="UP000007875">
    <property type="component" value="Unassembled WGS sequence"/>
</dbReference>
<comment type="similarity">
    <text evidence="2">Belongs to the histidine acid phosphatase family. MINPP1 subfamily.</text>
</comment>
<keyword evidence="8" id="KW-0472">Membrane</keyword>
<sequence length="193" mass="22274">MVALYQLCAFDKALHDRNQLCSGFSRFFFEVLEYVSDLKHFYKTGYGFRINYLLACPLLEDIVRRLDASVEPNSKNGSVVLRFGHAETLIPLLCLLGLYQDDVRLTAHNFPRHRHSRKFRTGTFSPFAGNVAIVLYKFGTNFKIAVVVNERVVKLPFAQCHYCDYSTFKHLLSKRLEGIKCNTVCDLNRHTEL</sequence>
<evidence type="ECO:0000313" key="15">
    <source>
        <dbReference type="Proteomes" id="UP000007875"/>
    </source>
</evidence>
<evidence type="ECO:0000256" key="8">
    <source>
        <dbReference type="ARBA" id="ARBA00023136"/>
    </source>
</evidence>
<comment type="catalytic activity">
    <reaction evidence="13">
        <text>(2R)-2,3-bisphosphoglycerate + H2O = (2R)-2-phosphoglycerate + phosphate</text>
        <dbReference type="Rhea" id="RHEA:27381"/>
        <dbReference type="ChEBI" id="CHEBI:15377"/>
        <dbReference type="ChEBI" id="CHEBI:43474"/>
        <dbReference type="ChEBI" id="CHEBI:58248"/>
        <dbReference type="ChEBI" id="CHEBI:58289"/>
        <dbReference type="EC" id="3.1.3.80"/>
    </reaction>
    <physiologicalReaction direction="left-to-right" evidence="13">
        <dbReference type="Rhea" id="RHEA:27382"/>
    </physiologicalReaction>
</comment>
<evidence type="ECO:0000256" key="3">
    <source>
        <dbReference type="ARBA" id="ARBA00012976"/>
    </source>
</evidence>
<comment type="subcellular location">
    <subcellularLocation>
        <location evidence="1">Membrane</location>
    </subcellularLocation>
</comment>
<reference evidence="14" key="2">
    <citation type="submission" date="2025-08" db="UniProtKB">
        <authorList>
            <consortium name="Ensembl"/>
        </authorList>
    </citation>
    <scope>IDENTIFICATION</scope>
</reference>
<dbReference type="CDD" id="cd07061">
    <property type="entry name" value="HP_HAP_like"/>
    <property type="match status" value="1"/>
</dbReference>
<evidence type="ECO:0000256" key="4">
    <source>
        <dbReference type="ARBA" id="ARBA00013040"/>
    </source>
</evidence>
<dbReference type="STRING" id="51511.ENSCSAVP00000015261"/>
<comment type="catalytic activity">
    <reaction evidence="12">
        <text>1D-myo-inositol hexakisphosphate + H2O = 1D-myo-inositol 1,2,4,5,6-pentakisphosphate + phosphate</text>
        <dbReference type="Rhea" id="RHEA:16989"/>
        <dbReference type="ChEBI" id="CHEBI:15377"/>
        <dbReference type="ChEBI" id="CHEBI:43474"/>
        <dbReference type="ChEBI" id="CHEBI:57798"/>
        <dbReference type="ChEBI" id="CHEBI:58130"/>
        <dbReference type="EC" id="3.1.3.62"/>
    </reaction>
    <physiologicalReaction direction="left-to-right" evidence="12">
        <dbReference type="Rhea" id="RHEA:16990"/>
    </physiologicalReaction>
</comment>
<dbReference type="AlphaFoldDB" id="H2ZCE5"/>
<keyword evidence="6" id="KW-0732">Signal</keyword>
<dbReference type="GO" id="GO:0016020">
    <property type="term" value="C:membrane"/>
    <property type="evidence" value="ECO:0007669"/>
    <property type="project" value="UniProtKB-SubCell"/>
</dbReference>
<keyword evidence="15" id="KW-1185">Reference proteome</keyword>
<dbReference type="GO" id="GO:0034417">
    <property type="term" value="F:bisphosphoglycerate 3-phosphatase activity"/>
    <property type="evidence" value="ECO:0007669"/>
    <property type="project" value="UniProtKB-EC"/>
</dbReference>
<protein>
    <recommendedName>
        <fullName evidence="5">Multiple inositol polyphosphate phosphatase 1</fullName>
        <ecNumber evidence="4">3.1.3.62</ecNumber>
        <ecNumber evidence="3">3.1.3.80</ecNumber>
    </recommendedName>
    <alternativeName>
        <fullName evidence="9">2,3-bisphosphoglycerate 3-phosphatase</fullName>
    </alternativeName>
</protein>
<keyword evidence="7" id="KW-0378">Hydrolase</keyword>
<comment type="catalytic activity">
    <reaction evidence="11">
        <text>1D-myo-inositol 1,2,4,5,6-pentakisphosphate + H2O = 1D-myo-inositol 1,2,5,6-tetrakisphosphate + phosphate</text>
        <dbReference type="Rhea" id="RHEA:77115"/>
        <dbReference type="ChEBI" id="CHEBI:15377"/>
        <dbReference type="ChEBI" id="CHEBI:43474"/>
        <dbReference type="ChEBI" id="CHEBI:57798"/>
        <dbReference type="ChEBI" id="CHEBI:195535"/>
        <dbReference type="EC" id="3.1.3.62"/>
    </reaction>
    <physiologicalReaction direction="left-to-right" evidence="11">
        <dbReference type="Rhea" id="RHEA:77116"/>
    </physiologicalReaction>
</comment>
<dbReference type="OMA" id="YEFTIRT"/>
<dbReference type="PANTHER" id="PTHR20963:SF8">
    <property type="entry name" value="MULTIPLE INOSITOL POLYPHOSPHATE PHOSPHATASE 1"/>
    <property type="match status" value="1"/>
</dbReference>
<evidence type="ECO:0000256" key="12">
    <source>
        <dbReference type="ARBA" id="ARBA00043691"/>
    </source>
</evidence>
<comment type="catalytic activity">
    <reaction evidence="10">
        <text>1D-myo-inositol 1,2,5,6-tetrakisphosphate + H2O = 1D-myo-inositol 1,2,6-trisphosphate + phosphate</text>
        <dbReference type="Rhea" id="RHEA:77119"/>
        <dbReference type="ChEBI" id="CHEBI:15377"/>
        <dbReference type="ChEBI" id="CHEBI:43474"/>
        <dbReference type="ChEBI" id="CHEBI:195535"/>
        <dbReference type="ChEBI" id="CHEBI:195537"/>
        <dbReference type="EC" id="3.1.3.62"/>
    </reaction>
    <physiologicalReaction direction="left-to-right" evidence="10">
        <dbReference type="Rhea" id="RHEA:77120"/>
    </physiologicalReaction>
</comment>
<dbReference type="PANTHER" id="PTHR20963">
    <property type="entry name" value="MULTIPLE INOSITOL POLYPHOSPHATE PHOSPHATASE-RELATED"/>
    <property type="match status" value="1"/>
</dbReference>
<dbReference type="Pfam" id="PF00328">
    <property type="entry name" value="His_Phos_2"/>
    <property type="match status" value="1"/>
</dbReference>
<proteinExistence type="inferred from homology"/>
<evidence type="ECO:0000256" key="10">
    <source>
        <dbReference type="ARBA" id="ARBA00043668"/>
    </source>
</evidence>
<evidence type="ECO:0000256" key="7">
    <source>
        <dbReference type="ARBA" id="ARBA00022801"/>
    </source>
</evidence>
<reference evidence="15" key="1">
    <citation type="submission" date="2003-08" db="EMBL/GenBank/DDBJ databases">
        <authorList>
            <person name="Birren B."/>
            <person name="Nusbaum C."/>
            <person name="Abebe A."/>
            <person name="Abouelleil A."/>
            <person name="Adekoya E."/>
            <person name="Ait-zahra M."/>
            <person name="Allen N."/>
            <person name="Allen T."/>
            <person name="An P."/>
            <person name="Anderson M."/>
            <person name="Anderson S."/>
            <person name="Arachchi H."/>
            <person name="Armbruster J."/>
            <person name="Bachantsang P."/>
            <person name="Baldwin J."/>
            <person name="Barry A."/>
            <person name="Bayul T."/>
            <person name="Blitshsteyn B."/>
            <person name="Bloom T."/>
            <person name="Blye J."/>
            <person name="Boguslavskiy L."/>
            <person name="Borowsky M."/>
            <person name="Boukhgalter B."/>
            <person name="Brunache A."/>
            <person name="Butler J."/>
            <person name="Calixte N."/>
            <person name="Calvo S."/>
            <person name="Camarata J."/>
            <person name="Campo K."/>
            <person name="Chang J."/>
            <person name="Cheshatsang Y."/>
            <person name="Citroen M."/>
            <person name="Collymore A."/>
            <person name="Considine T."/>
            <person name="Cook A."/>
            <person name="Cooke P."/>
            <person name="Corum B."/>
            <person name="Cuomo C."/>
            <person name="David R."/>
            <person name="Dawoe T."/>
            <person name="Degray S."/>
            <person name="Dodge S."/>
            <person name="Dooley K."/>
            <person name="Dorje P."/>
            <person name="Dorjee K."/>
            <person name="Dorris L."/>
            <person name="Duffey N."/>
            <person name="Dupes A."/>
            <person name="Elkins T."/>
            <person name="Engels R."/>
            <person name="Erickson J."/>
            <person name="Farina A."/>
            <person name="Faro S."/>
            <person name="Ferreira P."/>
            <person name="Fischer H."/>
            <person name="Fitzgerald M."/>
            <person name="Foley K."/>
            <person name="Gage D."/>
            <person name="Galagan J."/>
            <person name="Gearin G."/>
            <person name="Gnerre S."/>
            <person name="Gnirke A."/>
            <person name="Goyette A."/>
            <person name="Graham J."/>
            <person name="Grandbois E."/>
            <person name="Gyaltsen K."/>
            <person name="Hafez N."/>
            <person name="Hagopian D."/>
            <person name="Hagos B."/>
            <person name="Hall J."/>
            <person name="Hatcher B."/>
            <person name="Heller A."/>
            <person name="Higgins H."/>
            <person name="Honan T."/>
            <person name="Horn A."/>
            <person name="Houde N."/>
            <person name="Hughes L."/>
            <person name="Hulme W."/>
            <person name="Husby E."/>
            <person name="Iliev I."/>
            <person name="Jaffe D."/>
            <person name="Jones C."/>
            <person name="Kamal M."/>
            <person name="Kamat A."/>
            <person name="Kamvysselis M."/>
            <person name="Karlsson E."/>
            <person name="Kells C."/>
            <person name="Kieu A."/>
            <person name="Kisner P."/>
            <person name="Kodira C."/>
            <person name="Kulbokas E."/>
            <person name="Labutti K."/>
            <person name="Lama D."/>
            <person name="Landers T."/>
            <person name="Leger J."/>
            <person name="Levine S."/>
            <person name="Lewis D."/>
            <person name="Lewis T."/>
            <person name="Lindblad-toh K."/>
            <person name="Liu X."/>
            <person name="Lokyitsang T."/>
            <person name="Lokyitsang Y."/>
            <person name="Lucien O."/>
            <person name="Lui A."/>
            <person name="Ma L.J."/>
            <person name="Mabbitt R."/>
            <person name="Macdonald J."/>
            <person name="Maclean C."/>
            <person name="Major J."/>
            <person name="Manning J."/>
            <person name="Marabella R."/>
            <person name="Maru K."/>
            <person name="Matthews C."/>
            <person name="Mauceli E."/>
            <person name="Mccarthy M."/>
            <person name="Mcdonough S."/>
            <person name="Mcghee T."/>
            <person name="Meldrim J."/>
            <person name="Meneus L."/>
            <person name="Mesirov J."/>
            <person name="Mihalev A."/>
            <person name="Mihova T."/>
            <person name="Mikkelsen T."/>
            <person name="Mlenga V."/>
            <person name="Moru K."/>
            <person name="Mozes J."/>
            <person name="Mulrain L."/>
            <person name="Munson G."/>
            <person name="Naylor J."/>
            <person name="Newes C."/>
            <person name="Nguyen C."/>
            <person name="Nguyen N."/>
            <person name="Nguyen T."/>
            <person name="Nicol R."/>
            <person name="Nielsen C."/>
            <person name="Nizzari M."/>
            <person name="Norbu C."/>
            <person name="Norbu N."/>
            <person name="O'donnell P."/>
            <person name="Okoawo O."/>
            <person name="O'leary S."/>
            <person name="Omotosho B."/>
            <person name="O'neill K."/>
            <person name="Osman S."/>
            <person name="Parker S."/>
            <person name="Perrin D."/>
            <person name="Phunkhang P."/>
            <person name="Piqani B."/>
            <person name="Purcell S."/>
            <person name="Rachupka T."/>
            <person name="Ramasamy U."/>
            <person name="Rameau R."/>
            <person name="Ray V."/>
            <person name="Raymond C."/>
            <person name="Retta R."/>
            <person name="Richardson S."/>
            <person name="Rise C."/>
            <person name="Rodriguez J."/>
            <person name="Rogers J."/>
            <person name="Rogov P."/>
            <person name="Rutman M."/>
            <person name="Schupbach R."/>
            <person name="Seaman C."/>
            <person name="Settipalli S."/>
            <person name="Sharpe T."/>
            <person name="Sheridan J."/>
            <person name="Sherpa N."/>
            <person name="Shi J."/>
            <person name="Smirnov S."/>
            <person name="Smith C."/>
            <person name="Sougnez C."/>
            <person name="Spencer B."/>
            <person name="Stalker J."/>
            <person name="Stange-thomann N."/>
            <person name="Stavropoulos S."/>
            <person name="Stetson K."/>
            <person name="Stone C."/>
            <person name="Stone S."/>
            <person name="Stubbs M."/>
            <person name="Talamas J."/>
            <person name="Tchuinga P."/>
            <person name="Tenzing P."/>
            <person name="Tesfaye S."/>
            <person name="Theodore J."/>
            <person name="Thoulutsang Y."/>
            <person name="Topham K."/>
            <person name="Towey S."/>
            <person name="Tsamla T."/>
            <person name="Tsomo N."/>
            <person name="Vallee D."/>
            <person name="Vassiliev H."/>
            <person name="Venkataraman V."/>
            <person name="Vinson J."/>
            <person name="Vo A."/>
            <person name="Wade C."/>
            <person name="Wang S."/>
            <person name="Wangchuk T."/>
            <person name="Wangdi T."/>
            <person name="Whittaker C."/>
            <person name="Wilkinson J."/>
            <person name="Wu Y."/>
            <person name="Wyman D."/>
            <person name="Yadav S."/>
            <person name="Yang S."/>
            <person name="Yang X."/>
            <person name="Yeager S."/>
            <person name="Yee E."/>
            <person name="Young G."/>
            <person name="Zainoun J."/>
            <person name="Zembeck L."/>
            <person name="Zimmer A."/>
            <person name="Zody M."/>
            <person name="Lander E."/>
        </authorList>
    </citation>
    <scope>NUCLEOTIDE SEQUENCE [LARGE SCALE GENOMIC DNA]</scope>
</reference>
<evidence type="ECO:0000256" key="9">
    <source>
        <dbReference type="ARBA" id="ARBA00031642"/>
    </source>
</evidence>
<reference evidence="14" key="3">
    <citation type="submission" date="2025-09" db="UniProtKB">
        <authorList>
            <consortium name="Ensembl"/>
        </authorList>
    </citation>
    <scope>IDENTIFICATION</scope>
</reference>
<dbReference type="InterPro" id="IPR029033">
    <property type="entry name" value="His_PPase_superfam"/>
</dbReference>
<evidence type="ECO:0000256" key="11">
    <source>
        <dbReference type="ARBA" id="ARBA00043671"/>
    </source>
</evidence>
<dbReference type="EC" id="3.1.3.62" evidence="4"/>
<dbReference type="EC" id="3.1.3.80" evidence="3"/>
<dbReference type="HOGENOM" id="CLU_029165_3_0_1"/>
<name>H2ZCE5_CIOSA</name>
<dbReference type="Gene3D" id="3.40.50.1240">
    <property type="entry name" value="Phosphoglycerate mutase-like"/>
    <property type="match status" value="1"/>
</dbReference>
<dbReference type="InterPro" id="IPR000560">
    <property type="entry name" value="His_Pase_clade-2"/>
</dbReference>
<evidence type="ECO:0000313" key="14">
    <source>
        <dbReference type="Ensembl" id="ENSCSAVP00000015261.1"/>
    </source>
</evidence>